<gene>
    <name evidence="1" type="ORF">M513_10207</name>
    <name evidence="2" type="ORF">M514_10207</name>
</gene>
<evidence type="ECO:0000313" key="1">
    <source>
        <dbReference type="EMBL" id="KFD48844.1"/>
    </source>
</evidence>
<evidence type="ECO:0000313" key="2">
    <source>
        <dbReference type="EMBL" id="KFD66252.1"/>
    </source>
</evidence>
<accession>A0A085LV48</accession>
<reference evidence="1 3" key="1">
    <citation type="journal article" date="2014" name="Nat. Genet.">
        <title>Genome and transcriptome of the porcine whipworm Trichuris suis.</title>
        <authorList>
            <person name="Jex A.R."/>
            <person name="Nejsum P."/>
            <person name="Schwarz E.M."/>
            <person name="Hu L."/>
            <person name="Young N.D."/>
            <person name="Hall R.S."/>
            <person name="Korhonen P.K."/>
            <person name="Liao S."/>
            <person name="Thamsborg S."/>
            <person name="Xia J."/>
            <person name="Xu P."/>
            <person name="Wang S."/>
            <person name="Scheerlinck J.P."/>
            <person name="Hofmann A."/>
            <person name="Sternberg P.W."/>
            <person name="Wang J."/>
            <person name="Gasser R.B."/>
        </authorList>
    </citation>
    <scope>NUCLEOTIDE SEQUENCE [LARGE SCALE GENOMIC DNA]</scope>
    <source>
        <strain evidence="2">DCEP-RM93F</strain>
        <strain evidence="1">DCEP-RM93M</strain>
    </source>
</reference>
<sequence>MDLEVRLVEIDHGQIHALPAPLPHLVCTDVSMRSIRLNVAVQFPEVHYRADFVLPSLNHGHERYESFSRAMLSLVIRHEPSLFDPQLQFLFVLSPHVFGWWILLHHVLQNVGTLSVPPFPRRSPMISCVVESHGEIWLLEPDMCLFRRAGRPAAEPEAHPSRR</sequence>
<organism evidence="1 3">
    <name type="scientific">Trichuris suis</name>
    <name type="common">pig whipworm</name>
    <dbReference type="NCBI Taxonomy" id="68888"/>
    <lineage>
        <taxon>Eukaryota</taxon>
        <taxon>Metazoa</taxon>
        <taxon>Ecdysozoa</taxon>
        <taxon>Nematoda</taxon>
        <taxon>Enoplea</taxon>
        <taxon>Dorylaimia</taxon>
        <taxon>Trichinellida</taxon>
        <taxon>Trichuridae</taxon>
        <taxon>Trichuris</taxon>
    </lineage>
</organism>
<protein>
    <submittedName>
        <fullName evidence="1">Uncharacterized protein</fullName>
    </submittedName>
</protein>
<keyword evidence="3" id="KW-1185">Reference proteome</keyword>
<dbReference type="Proteomes" id="UP000030758">
    <property type="component" value="Unassembled WGS sequence"/>
</dbReference>
<dbReference type="EMBL" id="KL363282">
    <property type="protein sequence ID" value="KFD48844.1"/>
    <property type="molecule type" value="Genomic_DNA"/>
</dbReference>
<dbReference type="AlphaFoldDB" id="A0A085LV48"/>
<name>A0A085LV48_9BILA</name>
<proteinExistence type="predicted"/>
<evidence type="ECO:0000313" key="3">
    <source>
        <dbReference type="Proteomes" id="UP000030764"/>
    </source>
</evidence>
<dbReference type="EMBL" id="KL367526">
    <property type="protein sequence ID" value="KFD66252.1"/>
    <property type="molecule type" value="Genomic_DNA"/>
</dbReference>
<dbReference type="Proteomes" id="UP000030764">
    <property type="component" value="Unassembled WGS sequence"/>
</dbReference>